<name>A0A0H1RA09_9HYPH</name>
<dbReference type="Pfam" id="PF19570">
    <property type="entry name" value="DUF6088"/>
    <property type="match status" value="1"/>
</dbReference>
<evidence type="ECO:0000313" key="2">
    <source>
        <dbReference type="Proteomes" id="UP000035489"/>
    </source>
</evidence>
<dbReference type="RefSeq" id="WP_047190294.1">
    <property type="nucleotide sequence ID" value="NZ_LCYG01000043.1"/>
</dbReference>
<organism evidence="1 2">
    <name type="scientific">Microvirga vignae</name>
    <dbReference type="NCBI Taxonomy" id="1225564"/>
    <lineage>
        <taxon>Bacteria</taxon>
        <taxon>Pseudomonadati</taxon>
        <taxon>Pseudomonadota</taxon>
        <taxon>Alphaproteobacteria</taxon>
        <taxon>Hyphomicrobiales</taxon>
        <taxon>Methylobacteriaceae</taxon>
        <taxon>Microvirga</taxon>
    </lineage>
</organism>
<reference evidence="1 2" key="1">
    <citation type="submission" date="2015-05" db="EMBL/GenBank/DDBJ databases">
        <title>Draft genome sequence of Microvirga vignae strain BR3299, a novel nitrogen fixing bacteria isolated from Brazil semi-aired region.</title>
        <authorList>
            <person name="Zilli J.E."/>
            <person name="Passos S.R."/>
            <person name="Leite J."/>
            <person name="Baldani J.I."/>
            <person name="Xavier G.R."/>
            <person name="Rumjaneck N.G."/>
            <person name="Simoes-Araujo J.L."/>
        </authorList>
    </citation>
    <scope>NUCLEOTIDE SEQUENCE [LARGE SCALE GENOMIC DNA]</scope>
    <source>
        <strain evidence="1 2">BR3299</strain>
    </source>
</reference>
<evidence type="ECO:0008006" key="3">
    <source>
        <dbReference type="Google" id="ProtNLM"/>
    </source>
</evidence>
<gene>
    <name evidence="1" type="ORF">AA309_17415</name>
</gene>
<dbReference type="PATRIC" id="fig|1225564.3.peg.4594"/>
<dbReference type="OrthoDB" id="583588at2"/>
<dbReference type="Proteomes" id="UP000035489">
    <property type="component" value="Unassembled WGS sequence"/>
</dbReference>
<dbReference type="AlphaFoldDB" id="A0A0H1RA09"/>
<dbReference type="STRING" id="1225564.AA309_17415"/>
<proteinExistence type="predicted"/>
<dbReference type="InterPro" id="IPR045738">
    <property type="entry name" value="DUF6088"/>
</dbReference>
<comment type="caution">
    <text evidence="1">The sequence shown here is derived from an EMBL/GenBank/DDBJ whole genome shotgun (WGS) entry which is preliminary data.</text>
</comment>
<keyword evidence="2" id="KW-1185">Reference proteome</keyword>
<evidence type="ECO:0000313" key="1">
    <source>
        <dbReference type="EMBL" id="KLK91884.1"/>
    </source>
</evidence>
<protein>
    <recommendedName>
        <fullName evidence="3">Transcriptional regulator, AbiEi antitoxin, Type IV TA system</fullName>
    </recommendedName>
</protein>
<accession>A0A0H1RA09</accession>
<dbReference type="EMBL" id="LCYG01000043">
    <property type="protein sequence ID" value="KLK91884.1"/>
    <property type="molecule type" value="Genomic_DNA"/>
</dbReference>
<sequence>MKRLTSRILEEARRLPEGAVLTAKALLHLSSRAAVDQALSRLARRGQLLRAGRGLYVLPVESRFGVRAPSVEKVVEAVAAQRGETIAPNGAAAANALGLSTQVPVRRVYLTSGPSRTLHLGRQTVELKHAPQWQLVLPGRPAGQAVRALAWLGPAKVYETMRRLKRTLPVTEWEALTGVGARLPTWLAEPVSQATHG</sequence>